<evidence type="ECO:0000259" key="14">
    <source>
        <dbReference type="Pfam" id="PF10613"/>
    </source>
</evidence>
<dbReference type="Proteomes" id="UP001487740">
    <property type="component" value="Unassembled WGS sequence"/>
</dbReference>
<organism evidence="15 16">
    <name type="scientific">Scylla paramamosain</name>
    <name type="common">Mud crab</name>
    <dbReference type="NCBI Taxonomy" id="85552"/>
    <lineage>
        <taxon>Eukaryota</taxon>
        <taxon>Metazoa</taxon>
        <taxon>Ecdysozoa</taxon>
        <taxon>Arthropoda</taxon>
        <taxon>Crustacea</taxon>
        <taxon>Multicrustacea</taxon>
        <taxon>Malacostraca</taxon>
        <taxon>Eumalacostraca</taxon>
        <taxon>Eucarida</taxon>
        <taxon>Decapoda</taxon>
        <taxon>Pleocyemata</taxon>
        <taxon>Brachyura</taxon>
        <taxon>Eubrachyura</taxon>
        <taxon>Portunoidea</taxon>
        <taxon>Portunidae</taxon>
        <taxon>Portuninae</taxon>
        <taxon>Scylla</taxon>
    </lineage>
</organism>
<evidence type="ECO:0000256" key="9">
    <source>
        <dbReference type="ARBA" id="ARBA00023170"/>
    </source>
</evidence>
<evidence type="ECO:0000256" key="5">
    <source>
        <dbReference type="ARBA" id="ARBA00022692"/>
    </source>
</evidence>
<keyword evidence="16" id="KW-1185">Reference proteome</keyword>
<keyword evidence="4" id="KW-1003">Cell membrane</keyword>
<evidence type="ECO:0000256" key="10">
    <source>
        <dbReference type="ARBA" id="ARBA00023180"/>
    </source>
</evidence>
<name>A0AAW0STP2_SCYPA</name>
<dbReference type="InterPro" id="IPR019594">
    <property type="entry name" value="Glu/Gly-bd"/>
</dbReference>
<dbReference type="PANTHER" id="PTHR42643:SF24">
    <property type="entry name" value="IONOTROPIC RECEPTOR 60A"/>
    <property type="match status" value="1"/>
</dbReference>
<keyword evidence="5" id="KW-0812">Transmembrane</keyword>
<keyword evidence="6" id="KW-1133">Transmembrane helix</keyword>
<evidence type="ECO:0000256" key="2">
    <source>
        <dbReference type="ARBA" id="ARBA00008685"/>
    </source>
</evidence>
<proteinExistence type="inferred from homology"/>
<dbReference type="GO" id="GO:0015276">
    <property type="term" value="F:ligand-gated monoatomic ion channel activity"/>
    <property type="evidence" value="ECO:0007669"/>
    <property type="project" value="InterPro"/>
</dbReference>
<gene>
    <name evidence="15" type="ORF">O3P69_009371</name>
</gene>
<dbReference type="GO" id="GO:0050906">
    <property type="term" value="P:detection of stimulus involved in sensory perception"/>
    <property type="evidence" value="ECO:0007669"/>
    <property type="project" value="UniProtKB-ARBA"/>
</dbReference>
<evidence type="ECO:0000256" key="7">
    <source>
        <dbReference type="ARBA" id="ARBA00023065"/>
    </source>
</evidence>
<evidence type="ECO:0008006" key="17">
    <source>
        <dbReference type="Google" id="ProtNLM"/>
    </source>
</evidence>
<reference evidence="15 16" key="1">
    <citation type="submission" date="2023-03" db="EMBL/GenBank/DDBJ databases">
        <title>High-quality genome of Scylla paramamosain provides insights in environmental adaptation.</title>
        <authorList>
            <person name="Zhang L."/>
        </authorList>
    </citation>
    <scope>NUCLEOTIDE SEQUENCE [LARGE SCALE GENOMIC DNA]</scope>
    <source>
        <strain evidence="15">LZ_2023a</strain>
        <tissue evidence="15">Muscle</tissue>
    </source>
</reference>
<keyword evidence="12" id="KW-0407">Ion channel</keyword>
<dbReference type="Gene3D" id="1.10.287.70">
    <property type="match status" value="1"/>
</dbReference>
<dbReference type="InterPro" id="IPR052192">
    <property type="entry name" value="Insect_Ionotropic_Sensory_Rcpt"/>
</dbReference>
<keyword evidence="8" id="KW-0472">Membrane</keyword>
<keyword evidence="9" id="KW-0675">Receptor</keyword>
<dbReference type="Gene3D" id="3.40.190.10">
    <property type="entry name" value="Periplasmic binding protein-like II"/>
    <property type="match status" value="1"/>
</dbReference>
<dbReference type="SUPFAM" id="SSF53850">
    <property type="entry name" value="Periplasmic binding protein-like II"/>
    <property type="match status" value="1"/>
</dbReference>
<keyword evidence="7" id="KW-0406">Ion transport</keyword>
<comment type="caution">
    <text evidence="15">The sequence shown here is derived from an EMBL/GenBank/DDBJ whole genome shotgun (WGS) entry which is preliminary data.</text>
</comment>
<feature type="domain" description="Ionotropic glutamate receptor L-glutamate and glycine-binding" evidence="14">
    <location>
        <begin position="76"/>
        <end position="185"/>
    </location>
</feature>
<sequence length="380" mass="43468">MEEAFSRVEHLALLSVQDQASNSSLSTFIYSFFPFSHQAPIRLTGVWSTSTSLQHLFVDRFPSFEGYQFQIASWVDDYPYLYLTSGETDDLRQVRELQTGEASGLQVEVLDTLGYTLNFTYTMMTRPEDWLWGELQDGAWTGMLGKVHSGEKNFTVNFFGYNLERTRAFDASSPYWMEGYGLTILAPPPLPKWRAAYYPFNVFVWGMLCGRLPAGGDWVDAAATWCLAAFILTTAYTANLFAFLSVPAFPPRIRTVEELAESSLRVTMCDYGEFVPEALNVSGNQYYRALGTKLDLHEEYNNTLPLLINGSHAFLESYSYSRILLKLSDYDVSATYMLKEQLYPAHLCWYYKKHSPWKHRLDRGLVRLVEAGLVGHWIQV</sequence>
<dbReference type="AlphaFoldDB" id="A0AAW0STP2"/>
<keyword evidence="11" id="KW-1071">Ligand-gated ion channel</keyword>
<dbReference type="GO" id="GO:0005886">
    <property type="term" value="C:plasma membrane"/>
    <property type="evidence" value="ECO:0007669"/>
    <property type="project" value="UniProtKB-SubCell"/>
</dbReference>
<dbReference type="EMBL" id="JARAKH010000044">
    <property type="protein sequence ID" value="KAK8378625.1"/>
    <property type="molecule type" value="Genomic_DNA"/>
</dbReference>
<dbReference type="Pfam" id="PF10613">
    <property type="entry name" value="Lig_chan-Glu_bd"/>
    <property type="match status" value="1"/>
</dbReference>
<accession>A0AAW0STP2</accession>
<evidence type="ECO:0000256" key="4">
    <source>
        <dbReference type="ARBA" id="ARBA00022475"/>
    </source>
</evidence>
<evidence type="ECO:0000256" key="3">
    <source>
        <dbReference type="ARBA" id="ARBA00022448"/>
    </source>
</evidence>
<protein>
    <recommendedName>
        <fullName evidence="17">Variant Ionotropic Glutamate Receptor</fullName>
    </recommendedName>
</protein>
<evidence type="ECO:0000313" key="16">
    <source>
        <dbReference type="Proteomes" id="UP001487740"/>
    </source>
</evidence>
<evidence type="ECO:0000313" key="15">
    <source>
        <dbReference type="EMBL" id="KAK8378625.1"/>
    </source>
</evidence>
<evidence type="ECO:0000256" key="8">
    <source>
        <dbReference type="ARBA" id="ARBA00023136"/>
    </source>
</evidence>
<dbReference type="InterPro" id="IPR001320">
    <property type="entry name" value="Iontro_rcpt_C"/>
</dbReference>
<dbReference type="Pfam" id="PF00060">
    <property type="entry name" value="Lig_chan"/>
    <property type="match status" value="1"/>
</dbReference>
<keyword evidence="3" id="KW-0813">Transport</keyword>
<feature type="domain" description="Ionotropic glutamate receptor C-terminal" evidence="13">
    <location>
        <begin position="222"/>
        <end position="263"/>
    </location>
</feature>
<evidence type="ECO:0000256" key="11">
    <source>
        <dbReference type="ARBA" id="ARBA00023286"/>
    </source>
</evidence>
<evidence type="ECO:0000256" key="6">
    <source>
        <dbReference type="ARBA" id="ARBA00022989"/>
    </source>
</evidence>
<evidence type="ECO:0000256" key="1">
    <source>
        <dbReference type="ARBA" id="ARBA00004651"/>
    </source>
</evidence>
<keyword evidence="10" id="KW-0325">Glycoprotein</keyword>
<comment type="subcellular location">
    <subcellularLocation>
        <location evidence="1">Cell membrane</location>
        <topology evidence="1">Multi-pass membrane protein</topology>
    </subcellularLocation>
</comment>
<evidence type="ECO:0000256" key="12">
    <source>
        <dbReference type="ARBA" id="ARBA00023303"/>
    </source>
</evidence>
<evidence type="ECO:0000259" key="13">
    <source>
        <dbReference type="Pfam" id="PF00060"/>
    </source>
</evidence>
<comment type="similarity">
    <text evidence="2">Belongs to the glutamate-gated ion channel (TC 1.A.10.1) family.</text>
</comment>
<dbReference type="PANTHER" id="PTHR42643">
    <property type="entry name" value="IONOTROPIC RECEPTOR 20A-RELATED"/>
    <property type="match status" value="1"/>
</dbReference>